<keyword evidence="1" id="KW-0812">Transmembrane</keyword>
<feature type="transmembrane region" description="Helical" evidence="1">
    <location>
        <begin position="60"/>
        <end position="79"/>
    </location>
</feature>
<evidence type="ECO:0000313" key="2">
    <source>
        <dbReference type="EMBL" id="KQB37585.1"/>
    </source>
</evidence>
<dbReference type="PATRIC" id="fig|362413.3.peg.2698"/>
<feature type="transmembrane region" description="Helical" evidence="1">
    <location>
        <begin position="7"/>
        <end position="24"/>
    </location>
</feature>
<keyword evidence="1" id="KW-1133">Transmembrane helix</keyword>
<dbReference type="EMBL" id="JRLF01000015">
    <property type="protein sequence ID" value="KQB37585.1"/>
    <property type="molecule type" value="Genomic_DNA"/>
</dbReference>
<accession>A0A0Q0XP32</accession>
<proteinExistence type="predicted"/>
<evidence type="ECO:0000313" key="3">
    <source>
        <dbReference type="Proteomes" id="UP000050443"/>
    </source>
</evidence>
<name>A0A0Q0XP32_9FLAO</name>
<evidence type="ECO:0008006" key="4">
    <source>
        <dbReference type="Google" id="ProtNLM"/>
    </source>
</evidence>
<dbReference type="OrthoDB" id="1366543at2"/>
<organism evidence="2 3">
    <name type="scientific">Flavobacterium aquidurense</name>
    <dbReference type="NCBI Taxonomy" id="362413"/>
    <lineage>
        <taxon>Bacteria</taxon>
        <taxon>Pseudomonadati</taxon>
        <taxon>Bacteroidota</taxon>
        <taxon>Flavobacteriia</taxon>
        <taxon>Flavobacteriales</taxon>
        <taxon>Flavobacteriaceae</taxon>
        <taxon>Flavobacterium</taxon>
    </lineage>
</organism>
<gene>
    <name evidence="2" type="ORF">RC62_2751</name>
</gene>
<sequence length="150" mass="17210">MKLIQKILLHLIIVFIVIIFPVIVYEFMSNNGYNDFAFIGGVSYFIYAFYFALKIKKHRAKVIILGILSLLLALCIGLLLSEINIFFPIILLIINLILQAFLVIKNPKYRDQIIGNSYLINFVITLILSVIITFFWFLAMAASGMPSNHY</sequence>
<keyword evidence="1" id="KW-0472">Membrane</keyword>
<feature type="transmembrane region" description="Helical" evidence="1">
    <location>
        <begin position="36"/>
        <end position="53"/>
    </location>
</feature>
<dbReference type="RefSeq" id="WP_157472603.1">
    <property type="nucleotide sequence ID" value="NZ_JRLF01000015.1"/>
</dbReference>
<feature type="transmembrane region" description="Helical" evidence="1">
    <location>
        <begin position="116"/>
        <end position="139"/>
    </location>
</feature>
<reference evidence="2 3" key="1">
    <citation type="submission" date="2014-09" db="EMBL/GenBank/DDBJ databases">
        <title>Genome sequence of Flavobacterium aquidurense RC62.</title>
        <authorList>
            <person name="Kim J.F."/>
            <person name="Kwak M.-J."/>
        </authorList>
    </citation>
    <scope>NUCLEOTIDE SEQUENCE [LARGE SCALE GENOMIC DNA]</scope>
    <source>
        <strain evidence="2 3">RC62</strain>
    </source>
</reference>
<dbReference type="AlphaFoldDB" id="A0A0Q0XP32"/>
<protein>
    <recommendedName>
        <fullName evidence="4">Transmembrane protein</fullName>
    </recommendedName>
</protein>
<dbReference type="Proteomes" id="UP000050443">
    <property type="component" value="Unassembled WGS sequence"/>
</dbReference>
<comment type="caution">
    <text evidence="2">The sequence shown here is derived from an EMBL/GenBank/DDBJ whole genome shotgun (WGS) entry which is preliminary data.</text>
</comment>
<dbReference type="STRING" id="362413.RC62_2751"/>
<evidence type="ECO:0000256" key="1">
    <source>
        <dbReference type="SAM" id="Phobius"/>
    </source>
</evidence>
<feature type="transmembrane region" description="Helical" evidence="1">
    <location>
        <begin position="85"/>
        <end position="104"/>
    </location>
</feature>